<gene>
    <name evidence="1" type="ORF">NC653_013420</name>
</gene>
<keyword evidence="2" id="KW-1185">Reference proteome</keyword>
<protein>
    <submittedName>
        <fullName evidence="1">Uncharacterized protein</fullName>
    </submittedName>
</protein>
<name>A0AAD6QUF3_9ROSI</name>
<evidence type="ECO:0000313" key="2">
    <source>
        <dbReference type="Proteomes" id="UP001164929"/>
    </source>
</evidence>
<dbReference type="EMBL" id="JAQIZT010000005">
    <property type="protein sequence ID" value="KAJ6996816.1"/>
    <property type="molecule type" value="Genomic_DNA"/>
</dbReference>
<comment type="caution">
    <text evidence="1">The sequence shown here is derived from an EMBL/GenBank/DDBJ whole genome shotgun (WGS) entry which is preliminary data.</text>
</comment>
<dbReference type="AlphaFoldDB" id="A0AAD6QUF3"/>
<organism evidence="1 2">
    <name type="scientific">Populus alba x Populus x berolinensis</name>
    <dbReference type="NCBI Taxonomy" id="444605"/>
    <lineage>
        <taxon>Eukaryota</taxon>
        <taxon>Viridiplantae</taxon>
        <taxon>Streptophyta</taxon>
        <taxon>Embryophyta</taxon>
        <taxon>Tracheophyta</taxon>
        <taxon>Spermatophyta</taxon>
        <taxon>Magnoliopsida</taxon>
        <taxon>eudicotyledons</taxon>
        <taxon>Gunneridae</taxon>
        <taxon>Pentapetalae</taxon>
        <taxon>rosids</taxon>
        <taxon>fabids</taxon>
        <taxon>Malpighiales</taxon>
        <taxon>Salicaceae</taxon>
        <taxon>Saliceae</taxon>
        <taxon>Populus</taxon>
    </lineage>
</organism>
<proteinExistence type="predicted"/>
<reference evidence="1" key="1">
    <citation type="journal article" date="2023" name="Mol. Ecol. Resour.">
        <title>Chromosome-level genome assembly of a triploid poplar Populus alba 'Berolinensis'.</title>
        <authorList>
            <person name="Chen S."/>
            <person name="Yu Y."/>
            <person name="Wang X."/>
            <person name="Wang S."/>
            <person name="Zhang T."/>
            <person name="Zhou Y."/>
            <person name="He R."/>
            <person name="Meng N."/>
            <person name="Wang Y."/>
            <person name="Liu W."/>
            <person name="Liu Z."/>
            <person name="Liu J."/>
            <person name="Guo Q."/>
            <person name="Huang H."/>
            <person name="Sederoff R.R."/>
            <person name="Wang G."/>
            <person name="Qu G."/>
            <person name="Chen S."/>
        </authorList>
    </citation>
    <scope>NUCLEOTIDE SEQUENCE</scope>
    <source>
        <strain evidence="1">SC-2020</strain>
    </source>
</reference>
<evidence type="ECO:0000313" key="1">
    <source>
        <dbReference type="EMBL" id="KAJ6996816.1"/>
    </source>
</evidence>
<accession>A0AAD6QUF3</accession>
<dbReference type="Proteomes" id="UP001164929">
    <property type="component" value="Chromosome 5"/>
</dbReference>
<sequence>MEGTDDFSTICFALLALKKATPFVEGPVAPMRIGALFLHGCHVCHLSQVSLDGQQTVRHYKVALNLFHYFFSF</sequence>